<feature type="modified residue" description="4-aspartylphosphate" evidence="9">
    <location>
        <position position="788"/>
    </location>
</feature>
<dbReference type="InterPro" id="IPR001789">
    <property type="entry name" value="Sig_transdc_resp-reg_receiver"/>
</dbReference>
<dbReference type="PROSITE" id="PS50894">
    <property type="entry name" value="HPT"/>
    <property type="match status" value="1"/>
</dbReference>
<evidence type="ECO:0000259" key="13">
    <source>
        <dbReference type="PROSITE" id="PS50110"/>
    </source>
</evidence>
<gene>
    <name evidence="16" type="primary">barA_7</name>
    <name evidence="16" type="ORF">TBK1r_75190</name>
</gene>
<dbReference type="Gene3D" id="3.30.565.10">
    <property type="entry name" value="Histidine kinase-like ATPase, C-terminal domain"/>
    <property type="match status" value="1"/>
</dbReference>
<dbReference type="PROSITE" id="PS50839">
    <property type="entry name" value="CHASE"/>
    <property type="match status" value="1"/>
</dbReference>
<dbReference type="CDD" id="cd00156">
    <property type="entry name" value="REC"/>
    <property type="match status" value="1"/>
</dbReference>
<dbReference type="RefSeq" id="WP_145220824.1">
    <property type="nucleotide sequence ID" value="NZ_CP036432.1"/>
</dbReference>
<comment type="subcellular location">
    <subcellularLocation>
        <location evidence="2">Membrane</location>
    </subcellularLocation>
</comment>
<feature type="domain" description="HPt" evidence="15">
    <location>
        <begin position="899"/>
        <end position="992"/>
    </location>
</feature>
<evidence type="ECO:0000259" key="15">
    <source>
        <dbReference type="PROSITE" id="PS50894"/>
    </source>
</evidence>
<dbReference type="InterPro" id="IPR008207">
    <property type="entry name" value="Sig_transdc_His_kin_Hpt_dom"/>
</dbReference>
<feature type="compositionally biased region" description="Basic and acidic residues" evidence="10">
    <location>
        <begin position="863"/>
        <end position="878"/>
    </location>
</feature>
<organism evidence="16 17">
    <name type="scientific">Stieleria magnilauensis</name>
    <dbReference type="NCBI Taxonomy" id="2527963"/>
    <lineage>
        <taxon>Bacteria</taxon>
        <taxon>Pseudomonadati</taxon>
        <taxon>Planctomycetota</taxon>
        <taxon>Planctomycetia</taxon>
        <taxon>Pirellulales</taxon>
        <taxon>Pirellulaceae</taxon>
        <taxon>Stieleria</taxon>
    </lineage>
</organism>
<dbReference type="SMART" id="SM01079">
    <property type="entry name" value="CHASE"/>
    <property type="match status" value="1"/>
</dbReference>
<dbReference type="Pfam" id="PF02518">
    <property type="entry name" value="HATPase_c"/>
    <property type="match status" value="1"/>
</dbReference>
<proteinExistence type="predicted"/>
<keyword evidence="6 11" id="KW-1133">Transmembrane helix</keyword>
<dbReference type="Proteomes" id="UP000318081">
    <property type="component" value="Chromosome"/>
</dbReference>
<evidence type="ECO:0000256" key="4">
    <source>
        <dbReference type="ARBA" id="ARBA00022553"/>
    </source>
</evidence>
<name>A0ABX5Y648_9BACT</name>
<dbReference type="PANTHER" id="PTHR45339:SF3">
    <property type="entry name" value="HISTIDINE KINASE"/>
    <property type="match status" value="1"/>
</dbReference>
<feature type="transmembrane region" description="Helical" evidence="11">
    <location>
        <begin position="288"/>
        <end position="307"/>
    </location>
</feature>
<dbReference type="InterPro" id="IPR036097">
    <property type="entry name" value="HisK_dim/P_sf"/>
</dbReference>
<feature type="region of interest" description="Disordered" evidence="10">
    <location>
        <begin position="856"/>
        <end position="884"/>
    </location>
</feature>
<evidence type="ECO:0000256" key="10">
    <source>
        <dbReference type="SAM" id="MobiDB-lite"/>
    </source>
</evidence>
<feature type="modified residue" description="Phosphohistidine" evidence="8">
    <location>
        <position position="938"/>
    </location>
</feature>
<dbReference type="SMART" id="SM00388">
    <property type="entry name" value="HisKA"/>
    <property type="match status" value="1"/>
</dbReference>
<evidence type="ECO:0000256" key="11">
    <source>
        <dbReference type="SAM" id="Phobius"/>
    </source>
</evidence>
<dbReference type="InterPro" id="IPR006189">
    <property type="entry name" value="CHASE_dom"/>
</dbReference>
<feature type="modified residue" description="4-aspartylphosphate" evidence="9">
    <location>
        <position position="648"/>
    </location>
</feature>
<dbReference type="SUPFAM" id="SSF52172">
    <property type="entry name" value="CheY-like"/>
    <property type="match status" value="2"/>
</dbReference>
<dbReference type="CDD" id="cd17546">
    <property type="entry name" value="REC_hyHK_CKI1_RcsC-like"/>
    <property type="match status" value="1"/>
</dbReference>
<keyword evidence="16" id="KW-0808">Transferase</keyword>
<dbReference type="GO" id="GO:0004673">
    <property type="term" value="F:protein histidine kinase activity"/>
    <property type="evidence" value="ECO:0007669"/>
    <property type="project" value="UniProtKB-EC"/>
</dbReference>
<evidence type="ECO:0000256" key="1">
    <source>
        <dbReference type="ARBA" id="ARBA00000085"/>
    </source>
</evidence>
<dbReference type="PRINTS" id="PR00344">
    <property type="entry name" value="BCTRLSENSOR"/>
</dbReference>
<keyword evidence="4 9" id="KW-0597">Phosphoprotein</keyword>
<evidence type="ECO:0000259" key="12">
    <source>
        <dbReference type="PROSITE" id="PS50109"/>
    </source>
</evidence>
<dbReference type="SMART" id="SM00073">
    <property type="entry name" value="HPT"/>
    <property type="match status" value="1"/>
</dbReference>
<dbReference type="Gene3D" id="1.10.287.130">
    <property type="match status" value="1"/>
</dbReference>
<dbReference type="InterPro" id="IPR003594">
    <property type="entry name" value="HATPase_dom"/>
</dbReference>
<dbReference type="InterPro" id="IPR005467">
    <property type="entry name" value="His_kinase_dom"/>
</dbReference>
<keyword evidence="7 11" id="KW-0472">Membrane</keyword>
<dbReference type="CDD" id="cd00082">
    <property type="entry name" value="HisKA"/>
    <property type="match status" value="1"/>
</dbReference>
<feature type="transmembrane region" description="Helical" evidence="11">
    <location>
        <begin position="26"/>
        <end position="51"/>
    </location>
</feature>
<evidence type="ECO:0000256" key="7">
    <source>
        <dbReference type="ARBA" id="ARBA00023136"/>
    </source>
</evidence>
<dbReference type="InterPro" id="IPR036890">
    <property type="entry name" value="HATPase_C_sf"/>
</dbReference>
<dbReference type="SUPFAM" id="SSF47384">
    <property type="entry name" value="Homodimeric domain of signal transducing histidine kinase"/>
    <property type="match status" value="1"/>
</dbReference>
<dbReference type="Pfam" id="PF01627">
    <property type="entry name" value="Hpt"/>
    <property type="match status" value="1"/>
</dbReference>
<protein>
    <recommendedName>
        <fullName evidence="3">histidine kinase</fullName>
        <ecNumber evidence="3">2.7.13.3</ecNumber>
    </recommendedName>
</protein>
<dbReference type="SUPFAM" id="SSF55874">
    <property type="entry name" value="ATPase domain of HSP90 chaperone/DNA topoisomerase II/histidine kinase"/>
    <property type="match status" value="1"/>
</dbReference>
<dbReference type="PROSITE" id="PS50110">
    <property type="entry name" value="RESPONSE_REGULATORY"/>
    <property type="match status" value="2"/>
</dbReference>
<accession>A0ABX5Y648</accession>
<dbReference type="EMBL" id="CP036432">
    <property type="protein sequence ID" value="QDV88486.1"/>
    <property type="molecule type" value="Genomic_DNA"/>
</dbReference>
<dbReference type="SMART" id="SM00448">
    <property type="entry name" value="REC"/>
    <property type="match status" value="2"/>
</dbReference>
<dbReference type="Gene3D" id="3.30.450.350">
    <property type="entry name" value="CHASE domain"/>
    <property type="match status" value="1"/>
</dbReference>
<dbReference type="InterPro" id="IPR011006">
    <property type="entry name" value="CheY-like_superfamily"/>
</dbReference>
<evidence type="ECO:0000256" key="6">
    <source>
        <dbReference type="ARBA" id="ARBA00022989"/>
    </source>
</evidence>
<dbReference type="Gene3D" id="3.40.50.2300">
    <property type="match status" value="2"/>
</dbReference>
<evidence type="ECO:0000256" key="8">
    <source>
        <dbReference type="PROSITE-ProRule" id="PRU00110"/>
    </source>
</evidence>
<evidence type="ECO:0000313" key="16">
    <source>
        <dbReference type="EMBL" id="QDV88486.1"/>
    </source>
</evidence>
<evidence type="ECO:0000259" key="14">
    <source>
        <dbReference type="PROSITE" id="PS50839"/>
    </source>
</evidence>
<reference evidence="16 17" key="1">
    <citation type="submission" date="2019-02" db="EMBL/GenBank/DDBJ databases">
        <title>Deep-cultivation of Planctomycetes and their phenomic and genomic characterization uncovers novel biology.</title>
        <authorList>
            <person name="Wiegand S."/>
            <person name="Jogler M."/>
            <person name="Boedeker C."/>
            <person name="Pinto D."/>
            <person name="Vollmers J."/>
            <person name="Rivas-Marin E."/>
            <person name="Kohn T."/>
            <person name="Peeters S.H."/>
            <person name="Heuer A."/>
            <person name="Rast P."/>
            <person name="Oberbeckmann S."/>
            <person name="Bunk B."/>
            <person name="Jeske O."/>
            <person name="Meyerdierks A."/>
            <person name="Storesund J.E."/>
            <person name="Kallscheuer N."/>
            <person name="Luecker S."/>
            <person name="Lage O.M."/>
            <person name="Pohl T."/>
            <person name="Merkel B.J."/>
            <person name="Hornburger P."/>
            <person name="Mueller R.-W."/>
            <person name="Bruemmer F."/>
            <person name="Labrenz M."/>
            <person name="Spormann A.M."/>
            <person name="Op den Camp H."/>
            <person name="Overmann J."/>
            <person name="Amann R."/>
            <person name="Jetten M.S.M."/>
            <person name="Mascher T."/>
            <person name="Medema M.H."/>
            <person name="Devos D.P."/>
            <person name="Kaster A.-K."/>
            <person name="Ovreas L."/>
            <person name="Rohde M."/>
            <person name="Galperin M.Y."/>
            <person name="Jogler C."/>
        </authorList>
    </citation>
    <scope>NUCLEOTIDE SEQUENCE [LARGE SCALE GENOMIC DNA]</scope>
    <source>
        <strain evidence="16 17">TBK1r</strain>
    </source>
</reference>
<dbReference type="Gene3D" id="1.20.120.160">
    <property type="entry name" value="HPT domain"/>
    <property type="match status" value="1"/>
</dbReference>
<sequence length="1000" mass="108618">MVDTNATTETRDGPQVRDATSVTSRWSFAMAVPLLAAAATGMVVLICVWVLNKNSTERYLQEVRANTVRDLATVRGAAEKAINKRVYLTSGLKAHVSVHPEMTPREFADISELLMQEADGIRSVTSIKGNEINDVYPREGNEGALGFKLLKDPKQRAAAKHAIKTGEPWLYGPIELIQGGQAFVYRAPVFETVPGQSAGGGDYWGMVSILIDEQVLFEEISASVPDDLSIAIRGRNDQGGPGEIIHGDPSLLNAEPIDSEISLPTGSWTLYGLPAAGWPTAPPAAAQLRVLGVLLALLAGSLVYLVVRSNQRYREYALQLEHAHVALQQSAKEMTLAKFAAEEANRAKSQFLANMSHEIRTPLSAVIGITELLLDTSLEREQRNYLDLVRESGESLLSVINDILDFSKIEAGKLDLVSTPFEIRERLGDMMKPMGLRAGAKQVELTLHVAADVPAVIEGDAHRLRQILVNLVGNALKFTEQGEIAVGVSLDSSTNDKCEVHFQVRDTGIGIPADKLLHIFGAFEQAEGGTARRFGGTGLGLAICSRLVELMGGRIWVESELGSGSTFHFTGVFGVEKDSDAVDQHDIAGLQDARVLIVDDLATSLMILEEMVRGWGMRPTSVSNADRAIAALKEARARDESFQLLLTDVHMPNRSGFDLVSEIRSDPTLKDLPVIACTAYDQPGDHQRWNELTIHRYLMKPVKETELFDAVLGVLGETAVTKPGESTTADTEPVIRPLNILLAEDNQVNQTLAIALLKKWGHTVTLASDGKEALEKCVSGSYELVLMDVQMPEMDGMEATRRIREVEQQRGGHVPIIALTAHALAGDHEKCLEAGMDGYVSKPLRIHELREAISSFFDDDSPGDPHGDLPPETNHADVDPAAASEPTDWSKALELCAGDQTLLIDILEAFLEETPRLMNELEQALADADGQAAKRLAHTLKGALKALGLAAMGDLAFQIEQRATDDSLAETDSTLSQLRQQLDAAIADARRVVNGERVAH</sequence>
<keyword evidence="17" id="KW-1185">Reference proteome</keyword>
<keyword evidence="16" id="KW-0418">Kinase</keyword>
<dbReference type="Pfam" id="PF03924">
    <property type="entry name" value="CHASE"/>
    <property type="match status" value="1"/>
</dbReference>
<dbReference type="CDD" id="cd00088">
    <property type="entry name" value="HPT"/>
    <property type="match status" value="1"/>
</dbReference>
<dbReference type="InterPro" id="IPR042240">
    <property type="entry name" value="CHASE_sf"/>
</dbReference>
<dbReference type="SUPFAM" id="SSF47226">
    <property type="entry name" value="Histidine-containing phosphotransfer domain, HPT domain"/>
    <property type="match status" value="1"/>
</dbReference>
<dbReference type="Pfam" id="PF00512">
    <property type="entry name" value="HisKA"/>
    <property type="match status" value="1"/>
</dbReference>
<evidence type="ECO:0000256" key="2">
    <source>
        <dbReference type="ARBA" id="ARBA00004370"/>
    </source>
</evidence>
<evidence type="ECO:0000313" key="17">
    <source>
        <dbReference type="Proteomes" id="UP000318081"/>
    </source>
</evidence>
<feature type="domain" description="Response regulatory" evidence="13">
    <location>
        <begin position="594"/>
        <end position="715"/>
    </location>
</feature>
<feature type="domain" description="Histidine kinase" evidence="12">
    <location>
        <begin position="354"/>
        <end position="570"/>
    </location>
</feature>
<keyword evidence="5 11" id="KW-0812">Transmembrane</keyword>
<evidence type="ECO:0000256" key="3">
    <source>
        <dbReference type="ARBA" id="ARBA00012438"/>
    </source>
</evidence>
<dbReference type="InterPro" id="IPR036641">
    <property type="entry name" value="HPT_dom_sf"/>
</dbReference>
<dbReference type="EC" id="2.7.13.3" evidence="3"/>
<comment type="catalytic activity">
    <reaction evidence="1">
        <text>ATP + protein L-histidine = ADP + protein N-phospho-L-histidine.</text>
        <dbReference type="EC" id="2.7.13.3"/>
    </reaction>
</comment>
<dbReference type="InterPro" id="IPR003661">
    <property type="entry name" value="HisK_dim/P_dom"/>
</dbReference>
<dbReference type="PANTHER" id="PTHR45339">
    <property type="entry name" value="HYBRID SIGNAL TRANSDUCTION HISTIDINE KINASE J"/>
    <property type="match status" value="1"/>
</dbReference>
<dbReference type="CDD" id="cd16922">
    <property type="entry name" value="HATPase_EvgS-ArcB-TorS-like"/>
    <property type="match status" value="1"/>
</dbReference>
<dbReference type="InterPro" id="IPR004358">
    <property type="entry name" value="Sig_transdc_His_kin-like_C"/>
</dbReference>
<evidence type="ECO:0000256" key="9">
    <source>
        <dbReference type="PROSITE-ProRule" id="PRU00169"/>
    </source>
</evidence>
<feature type="domain" description="CHASE" evidence="14">
    <location>
        <begin position="132"/>
        <end position="221"/>
    </location>
</feature>
<feature type="domain" description="Response regulatory" evidence="13">
    <location>
        <begin position="739"/>
        <end position="857"/>
    </location>
</feature>
<evidence type="ECO:0000256" key="5">
    <source>
        <dbReference type="ARBA" id="ARBA00022692"/>
    </source>
</evidence>
<dbReference type="Pfam" id="PF00072">
    <property type="entry name" value="Response_reg"/>
    <property type="match status" value="2"/>
</dbReference>
<dbReference type="SMART" id="SM00387">
    <property type="entry name" value="HATPase_c"/>
    <property type="match status" value="1"/>
</dbReference>
<dbReference type="PROSITE" id="PS50109">
    <property type="entry name" value="HIS_KIN"/>
    <property type="match status" value="1"/>
</dbReference>